<dbReference type="PANTHER" id="PTHR31207:SF35">
    <property type="entry name" value="PROLAMIN-LIKE DOMAIN-CONTAINING PROTEIN"/>
    <property type="match status" value="1"/>
</dbReference>
<feature type="chain" id="PRO_5044745253" description="Prolamin-like domain-containing protein" evidence="2">
    <location>
        <begin position="25"/>
        <end position="145"/>
    </location>
</feature>
<reference evidence="4 5" key="1">
    <citation type="submission" date="2024-02" db="EMBL/GenBank/DDBJ databases">
        <authorList>
            <person name="Vignale AGUSTIN F."/>
            <person name="Sosa J E."/>
            <person name="Modenutti C."/>
        </authorList>
    </citation>
    <scope>NUCLEOTIDE SEQUENCE [LARGE SCALE GENOMIC DNA]</scope>
</reference>
<dbReference type="PANTHER" id="PTHR31207">
    <property type="entry name" value="ECA1 GAMETOGENESIS FAMILY PROTEIN (DUF784)-RELATED-RELATED"/>
    <property type="match status" value="1"/>
</dbReference>
<name>A0ABC8UU24_9AQUA</name>
<dbReference type="AlphaFoldDB" id="A0ABC8UU24"/>
<dbReference type="InterPro" id="IPR040220">
    <property type="entry name" value="DD11"/>
</dbReference>
<comment type="caution">
    <text evidence="4">The sequence shown here is derived from an EMBL/GenBank/DDBJ whole genome shotgun (WGS) entry which is preliminary data.</text>
</comment>
<evidence type="ECO:0000259" key="3">
    <source>
        <dbReference type="Pfam" id="PF05617"/>
    </source>
</evidence>
<dbReference type="SUPFAM" id="SSF47699">
    <property type="entry name" value="Bifunctional inhibitor/lipid-transfer protein/seed storage 2S albumin"/>
    <property type="match status" value="1"/>
</dbReference>
<gene>
    <name evidence="4" type="ORF">ILEXP_LOCUS54917</name>
</gene>
<evidence type="ECO:0000256" key="2">
    <source>
        <dbReference type="SAM" id="SignalP"/>
    </source>
</evidence>
<feature type="signal peptide" evidence="2">
    <location>
        <begin position="1"/>
        <end position="24"/>
    </location>
</feature>
<dbReference type="InterPro" id="IPR036312">
    <property type="entry name" value="Bifun_inhib/LTP/seed_sf"/>
</dbReference>
<protein>
    <recommendedName>
        <fullName evidence="3">Prolamin-like domain-containing protein</fullName>
    </recommendedName>
</protein>
<keyword evidence="5" id="KW-1185">Reference proteome</keyword>
<keyword evidence="1 2" id="KW-0732">Signal</keyword>
<evidence type="ECO:0000256" key="1">
    <source>
        <dbReference type="ARBA" id="ARBA00022729"/>
    </source>
</evidence>
<evidence type="ECO:0000313" key="4">
    <source>
        <dbReference type="EMBL" id="CAK9184581.1"/>
    </source>
</evidence>
<proteinExistence type="predicted"/>
<dbReference type="InterPro" id="IPR008502">
    <property type="entry name" value="Prolamin-like"/>
</dbReference>
<feature type="domain" description="Prolamin-like" evidence="3">
    <location>
        <begin position="50"/>
        <end position="124"/>
    </location>
</feature>
<accession>A0ABC8UU24</accession>
<dbReference type="Pfam" id="PF05617">
    <property type="entry name" value="Prolamin_like"/>
    <property type="match status" value="1"/>
</dbReference>
<organism evidence="4 5">
    <name type="scientific">Ilex paraguariensis</name>
    <name type="common">yerba mate</name>
    <dbReference type="NCBI Taxonomy" id="185542"/>
    <lineage>
        <taxon>Eukaryota</taxon>
        <taxon>Viridiplantae</taxon>
        <taxon>Streptophyta</taxon>
        <taxon>Embryophyta</taxon>
        <taxon>Tracheophyta</taxon>
        <taxon>Spermatophyta</taxon>
        <taxon>Magnoliopsida</taxon>
        <taxon>eudicotyledons</taxon>
        <taxon>Gunneridae</taxon>
        <taxon>Pentapetalae</taxon>
        <taxon>asterids</taxon>
        <taxon>campanulids</taxon>
        <taxon>Aquifoliales</taxon>
        <taxon>Aquifoliaceae</taxon>
        <taxon>Ilex</taxon>
    </lineage>
</organism>
<sequence length="145" mass="15589">MKATKFFTLAIIYLASITVAPSHARAPPPQPDFYVDSPLPSPGSVASLETCARKLTEKCGDEILSGVFQDTTITKECCKDLQKMGKLCQDELVKAFLSIPLVQPSRADESQILSKSTQVWSQCVSLGHVVGETAVSPSPSPSSFE</sequence>
<evidence type="ECO:0000313" key="5">
    <source>
        <dbReference type="Proteomes" id="UP001642360"/>
    </source>
</evidence>
<dbReference type="Proteomes" id="UP001642360">
    <property type="component" value="Unassembled WGS sequence"/>
</dbReference>
<dbReference type="EMBL" id="CAUOFW020009028">
    <property type="protein sequence ID" value="CAK9184581.1"/>
    <property type="molecule type" value="Genomic_DNA"/>
</dbReference>